<organism evidence="1 2">
    <name type="scientific">Acrodontium crateriforme</name>
    <dbReference type="NCBI Taxonomy" id="150365"/>
    <lineage>
        <taxon>Eukaryota</taxon>
        <taxon>Fungi</taxon>
        <taxon>Dikarya</taxon>
        <taxon>Ascomycota</taxon>
        <taxon>Pezizomycotina</taxon>
        <taxon>Dothideomycetes</taxon>
        <taxon>Dothideomycetidae</taxon>
        <taxon>Mycosphaerellales</taxon>
        <taxon>Teratosphaeriaceae</taxon>
        <taxon>Acrodontium</taxon>
    </lineage>
</organism>
<evidence type="ECO:0000313" key="1">
    <source>
        <dbReference type="EMBL" id="WPH00851.1"/>
    </source>
</evidence>
<accession>A0AAQ3M6M5</accession>
<proteinExistence type="predicted"/>
<dbReference type="AlphaFoldDB" id="A0AAQ3M6M5"/>
<dbReference type="EMBL" id="CP138584">
    <property type="protein sequence ID" value="WPH00851.1"/>
    <property type="molecule type" value="Genomic_DNA"/>
</dbReference>
<keyword evidence="2" id="KW-1185">Reference proteome</keyword>
<protein>
    <submittedName>
        <fullName evidence="1">Mitochondrial protein up-regulated during meiosis</fullName>
    </submittedName>
</protein>
<sequence>MVKNGGNTAPVGSSEEKLIVKWETCGKTKHRDGTGGVYRGSEISSKDPMDRIKDFIAGTSKKAPNDVQQSDEFCGIFIFEFDEKGRVLKHIIEHTEEGGHWDHLPRVVSVTDWLLSHLNGKGKQSVPELAICEERSSALTSWIQVPVLAYFLQ</sequence>
<dbReference type="InterPro" id="IPR031342">
    <property type="entry name" value="Mug163-like"/>
</dbReference>
<name>A0AAQ3M6M5_9PEZI</name>
<dbReference type="Proteomes" id="UP001303373">
    <property type="component" value="Chromosome 5"/>
</dbReference>
<evidence type="ECO:0000313" key="2">
    <source>
        <dbReference type="Proteomes" id="UP001303373"/>
    </source>
</evidence>
<gene>
    <name evidence="1" type="ORF">R9X50_00368100</name>
</gene>
<reference evidence="1 2" key="1">
    <citation type="submission" date="2023-11" db="EMBL/GenBank/DDBJ databases">
        <title>An acidophilic fungus is an integral part of prey digestion in a carnivorous sundew plant.</title>
        <authorList>
            <person name="Tsai I.J."/>
        </authorList>
    </citation>
    <scope>NUCLEOTIDE SEQUENCE [LARGE SCALE GENOMIC DNA]</scope>
    <source>
        <strain evidence="1">169a</strain>
    </source>
</reference>
<dbReference type="Pfam" id="PF17119">
    <property type="entry name" value="MMU163"/>
    <property type="match status" value="1"/>
</dbReference>